<reference evidence="2 3" key="1">
    <citation type="journal article" date="2013" name="Proc. Natl. Acad. Sci. U.S.A.">
        <title>Fine-scale variation in meiotic recombination in Mimulus inferred from population shotgun sequencing.</title>
        <authorList>
            <person name="Hellsten U."/>
            <person name="Wright K.M."/>
            <person name="Jenkins J."/>
            <person name="Shu S."/>
            <person name="Yuan Y."/>
            <person name="Wessler S.R."/>
            <person name="Schmutz J."/>
            <person name="Willis J.H."/>
            <person name="Rokhsar D.S."/>
        </authorList>
    </citation>
    <scope>NUCLEOTIDE SEQUENCE [LARGE SCALE GENOMIC DNA]</scope>
    <source>
        <strain evidence="3">cv. DUN x IM62</strain>
    </source>
</reference>
<feature type="transmembrane region" description="Helical" evidence="1">
    <location>
        <begin position="6"/>
        <end position="26"/>
    </location>
</feature>
<name>A0A022PU73_ERYGU</name>
<keyword evidence="1" id="KW-0472">Membrane</keyword>
<dbReference type="KEGG" id="egt:105948742"/>
<proteinExistence type="predicted"/>
<organism evidence="2 3">
    <name type="scientific">Erythranthe guttata</name>
    <name type="common">Yellow monkey flower</name>
    <name type="synonym">Mimulus guttatus</name>
    <dbReference type="NCBI Taxonomy" id="4155"/>
    <lineage>
        <taxon>Eukaryota</taxon>
        <taxon>Viridiplantae</taxon>
        <taxon>Streptophyta</taxon>
        <taxon>Embryophyta</taxon>
        <taxon>Tracheophyta</taxon>
        <taxon>Spermatophyta</taxon>
        <taxon>Magnoliopsida</taxon>
        <taxon>eudicotyledons</taxon>
        <taxon>Gunneridae</taxon>
        <taxon>Pentapetalae</taxon>
        <taxon>asterids</taxon>
        <taxon>lamiids</taxon>
        <taxon>Lamiales</taxon>
        <taxon>Phrymaceae</taxon>
        <taxon>Erythranthe</taxon>
    </lineage>
</organism>
<evidence type="ECO:0000313" key="3">
    <source>
        <dbReference type="Proteomes" id="UP000030748"/>
    </source>
</evidence>
<gene>
    <name evidence="2" type="ORF">MIMGU_mgv1a017491mg</name>
</gene>
<sequence>MGMVIVLSLPFILFSLLLGFGCYLFGRAKGRREVYANAQVFSAPAPPPGAQSTACQPPHEPHFKATNFANV</sequence>
<evidence type="ECO:0000313" key="2">
    <source>
        <dbReference type="EMBL" id="EYU19064.1"/>
    </source>
</evidence>
<keyword evidence="1" id="KW-0812">Transmembrane</keyword>
<keyword evidence="3" id="KW-1185">Reference proteome</keyword>
<dbReference type="Proteomes" id="UP000030748">
    <property type="component" value="Unassembled WGS sequence"/>
</dbReference>
<keyword evidence="1" id="KW-1133">Transmembrane helix</keyword>
<protein>
    <submittedName>
        <fullName evidence="2">Uncharacterized protein</fullName>
    </submittedName>
</protein>
<dbReference type="eggNOG" id="KOG0001">
    <property type="taxonomic scope" value="Eukaryota"/>
</dbReference>
<dbReference type="OrthoDB" id="767900at2759"/>
<dbReference type="OMA" id="KEMRTHH"/>
<evidence type="ECO:0000256" key="1">
    <source>
        <dbReference type="SAM" id="Phobius"/>
    </source>
</evidence>
<accession>A0A022PU73</accession>
<dbReference type="EMBL" id="KI632305">
    <property type="protein sequence ID" value="EYU19064.1"/>
    <property type="molecule type" value="Genomic_DNA"/>
</dbReference>
<dbReference type="PhylomeDB" id="A0A022PU73"/>
<dbReference type="AlphaFoldDB" id="A0A022PU73"/>